<dbReference type="GO" id="GO:0046983">
    <property type="term" value="F:protein dimerization activity"/>
    <property type="evidence" value="ECO:0007669"/>
    <property type="project" value="InterPro"/>
</dbReference>
<dbReference type="AlphaFoldDB" id="A0AAD6BV78"/>
<dbReference type="Proteomes" id="UP001219934">
    <property type="component" value="Unassembled WGS sequence"/>
</dbReference>
<sequence>MERLSCFTHTLQLVIKDGLKEASGLSGTLTKLSRTASLLHSSTSFKDRFESCFGDATIPSANAPRWNSTLKQLKELIEVLDPFLEATDLTQGEKTVTASVVVPCVLSLHCHLQEIRGRVRYCGPLVRALASSLKTRFTEIFQAVKMPGCEPAEGRGPTKFPFTTAYFIASVLDPSFGFQWLKHDVQLDSDDKDQLMTQIIDCIKAEGEKQMISTADTAAGPEQGDVPVSPPEAPQKKLRMFSHYSKTPSSTNSRSVQAQLTAYLDLIDNQASDPCFKFWQQNKSKFPVLYQVATQVFSIPASSAPIERVFSHGGIFMRPHRARLSCSMLSNLMLLKCNKDV</sequence>
<dbReference type="InterPro" id="IPR008906">
    <property type="entry name" value="HATC_C_dom"/>
</dbReference>
<organism evidence="2 3">
    <name type="scientific">Pogonophryne albipinna</name>
    <dbReference type="NCBI Taxonomy" id="1090488"/>
    <lineage>
        <taxon>Eukaryota</taxon>
        <taxon>Metazoa</taxon>
        <taxon>Chordata</taxon>
        <taxon>Craniata</taxon>
        <taxon>Vertebrata</taxon>
        <taxon>Euteleostomi</taxon>
        <taxon>Actinopterygii</taxon>
        <taxon>Neopterygii</taxon>
        <taxon>Teleostei</taxon>
        <taxon>Neoteleostei</taxon>
        <taxon>Acanthomorphata</taxon>
        <taxon>Eupercaria</taxon>
        <taxon>Perciformes</taxon>
        <taxon>Notothenioidei</taxon>
        <taxon>Pogonophryne</taxon>
    </lineage>
</organism>
<evidence type="ECO:0000313" key="3">
    <source>
        <dbReference type="Proteomes" id="UP001219934"/>
    </source>
</evidence>
<proteinExistence type="predicted"/>
<dbReference type="Pfam" id="PF05699">
    <property type="entry name" value="Dimer_Tnp_hAT"/>
    <property type="match status" value="1"/>
</dbReference>
<dbReference type="EMBL" id="JAPTMU010000001">
    <property type="protein sequence ID" value="KAJ4949546.1"/>
    <property type="molecule type" value="Genomic_DNA"/>
</dbReference>
<comment type="caution">
    <text evidence="2">The sequence shown here is derived from an EMBL/GenBank/DDBJ whole genome shotgun (WGS) entry which is preliminary data.</text>
</comment>
<dbReference type="PANTHER" id="PTHR23272">
    <property type="entry name" value="BED FINGER-RELATED"/>
    <property type="match status" value="1"/>
</dbReference>
<dbReference type="SUPFAM" id="SSF53098">
    <property type="entry name" value="Ribonuclease H-like"/>
    <property type="match status" value="1"/>
</dbReference>
<reference evidence="2" key="1">
    <citation type="submission" date="2022-11" db="EMBL/GenBank/DDBJ databases">
        <title>Chromosome-level genome of Pogonophryne albipinna.</title>
        <authorList>
            <person name="Jo E."/>
        </authorList>
    </citation>
    <scope>NUCLEOTIDE SEQUENCE</scope>
    <source>
        <strain evidence="2">SGF0006</strain>
        <tissue evidence="2">Muscle</tissue>
    </source>
</reference>
<dbReference type="PANTHER" id="PTHR23272:SF184">
    <property type="entry name" value="OS03G0311250 PROTEIN"/>
    <property type="match status" value="1"/>
</dbReference>
<dbReference type="InterPro" id="IPR012337">
    <property type="entry name" value="RNaseH-like_sf"/>
</dbReference>
<protein>
    <recommendedName>
        <fullName evidence="1">HAT C-terminal dimerisation domain-containing protein</fullName>
    </recommendedName>
</protein>
<keyword evidence="3" id="KW-1185">Reference proteome</keyword>
<gene>
    <name evidence="2" type="ORF">JOQ06_021057</name>
</gene>
<evidence type="ECO:0000259" key="1">
    <source>
        <dbReference type="Pfam" id="PF05699"/>
    </source>
</evidence>
<name>A0AAD6BV78_9TELE</name>
<accession>A0AAD6BV78</accession>
<feature type="domain" description="HAT C-terminal dimerisation" evidence="1">
    <location>
        <begin position="274"/>
        <end position="336"/>
    </location>
</feature>
<evidence type="ECO:0000313" key="2">
    <source>
        <dbReference type="EMBL" id="KAJ4949546.1"/>
    </source>
</evidence>